<evidence type="ECO:0000256" key="1">
    <source>
        <dbReference type="SAM" id="Phobius"/>
    </source>
</evidence>
<feature type="transmembrane region" description="Helical" evidence="1">
    <location>
        <begin position="120"/>
        <end position="141"/>
    </location>
</feature>
<dbReference type="EMBL" id="CAHIKZ030003389">
    <property type="protein sequence ID" value="CAE1299616.1"/>
    <property type="molecule type" value="Genomic_DNA"/>
</dbReference>
<evidence type="ECO:0000313" key="2">
    <source>
        <dbReference type="EMBL" id="CAE1299616.1"/>
    </source>
</evidence>
<protein>
    <submittedName>
        <fullName evidence="2">Uncharacterized protein</fullName>
    </submittedName>
</protein>
<accession>A0A812DBP1</accession>
<evidence type="ECO:0000313" key="3">
    <source>
        <dbReference type="Proteomes" id="UP000597762"/>
    </source>
</evidence>
<comment type="caution">
    <text evidence="2">The sequence shown here is derived from an EMBL/GenBank/DDBJ whole genome shotgun (WGS) entry which is preliminary data.</text>
</comment>
<dbReference type="Proteomes" id="UP000597762">
    <property type="component" value="Unassembled WGS sequence"/>
</dbReference>
<gene>
    <name evidence="2" type="ORF">SPHA_53333</name>
</gene>
<sequence length="154" mass="18270">MTGDQTEKFFCSTISGGSSSKDWQYFLRRRNNYRQETNITGRDTSIELMECCEESLRRDLHHCNVGGRHINLLFFFLLFSSFFSFYFFYLSFNLFFILSFSHSLSSSILSSTLSFSLSKIFLGFLFIFFPFLVLFFLILIFPIRKEFSFSFFVL</sequence>
<dbReference type="OrthoDB" id="6143850at2759"/>
<keyword evidence="1" id="KW-1133">Transmembrane helix</keyword>
<proteinExistence type="predicted"/>
<keyword evidence="3" id="KW-1185">Reference proteome</keyword>
<dbReference type="AlphaFoldDB" id="A0A812DBP1"/>
<organism evidence="2 3">
    <name type="scientific">Acanthosepion pharaonis</name>
    <name type="common">Pharaoh cuttlefish</name>
    <name type="synonym">Sepia pharaonis</name>
    <dbReference type="NCBI Taxonomy" id="158019"/>
    <lineage>
        <taxon>Eukaryota</taxon>
        <taxon>Metazoa</taxon>
        <taxon>Spiralia</taxon>
        <taxon>Lophotrochozoa</taxon>
        <taxon>Mollusca</taxon>
        <taxon>Cephalopoda</taxon>
        <taxon>Coleoidea</taxon>
        <taxon>Decapodiformes</taxon>
        <taxon>Sepiida</taxon>
        <taxon>Sepiina</taxon>
        <taxon>Sepiidae</taxon>
        <taxon>Acanthosepion</taxon>
    </lineage>
</organism>
<keyword evidence="1" id="KW-0812">Transmembrane</keyword>
<keyword evidence="1" id="KW-0472">Membrane</keyword>
<reference evidence="2" key="1">
    <citation type="submission" date="2021-01" db="EMBL/GenBank/DDBJ databases">
        <authorList>
            <person name="Li R."/>
            <person name="Bekaert M."/>
        </authorList>
    </citation>
    <scope>NUCLEOTIDE SEQUENCE</scope>
    <source>
        <strain evidence="2">Farmed</strain>
    </source>
</reference>
<feature type="transmembrane region" description="Helical" evidence="1">
    <location>
        <begin position="72"/>
        <end position="100"/>
    </location>
</feature>
<name>A0A812DBP1_ACAPH</name>